<feature type="active site" evidence="7">
    <location>
        <position position="51"/>
    </location>
</feature>
<dbReference type="PRINTS" id="PR00138">
    <property type="entry name" value="MATRIXIN"/>
</dbReference>
<feature type="non-terminal residue" evidence="12">
    <location>
        <position position="1"/>
    </location>
</feature>
<feature type="binding site" evidence="8">
    <location>
        <position position="54"/>
    </location>
    <ligand>
        <name>Zn(2+)</name>
        <dbReference type="ChEBI" id="CHEBI:29105"/>
        <label>2</label>
        <note>catalytic</note>
    </ligand>
</feature>
<evidence type="ECO:0000259" key="11">
    <source>
        <dbReference type="Pfam" id="PF00413"/>
    </source>
</evidence>
<feature type="non-terminal residue" evidence="12">
    <location>
        <position position="237"/>
    </location>
</feature>
<dbReference type="Gene3D" id="3.40.390.10">
    <property type="entry name" value="Collagenase (Catalytic Domain)"/>
    <property type="match status" value="1"/>
</dbReference>
<keyword evidence="4 8" id="KW-0862">Zinc</keyword>
<feature type="binding site" evidence="8">
    <location>
        <position position="60"/>
    </location>
    <ligand>
        <name>Zn(2+)</name>
        <dbReference type="ChEBI" id="CHEBI:29105"/>
        <label>2</label>
        <note>catalytic</note>
    </ligand>
</feature>
<dbReference type="GO" id="GO:0031012">
    <property type="term" value="C:extracellular matrix"/>
    <property type="evidence" value="ECO:0007669"/>
    <property type="project" value="InterPro"/>
</dbReference>
<dbReference type="Pfam" id="PF00413">
    <property type="entry name" value="Peptidase_M10"/>
    <property type="match status" value="1"/>
</dbReference>
<evidence type="ECO:0000256" key="8">
    <source>
        <dbReference type="PIRSR" id="PIRSR621190-2"/>
    </source>
</evidence>
<evidence type="ECO:0000256" key="7">
    <source>
        <dbReference type="PIRSR" id="PIRSR621190-1"/>
    </source>
</evidence>
<gene>
    <name evidence="12" type="ORF">NDU88_007233</name>
</gene>
<evidence type="ECO:0000256" key="5">
    <source>
        <dbReference type="ARBA" id="ARBA00022837"/>
    </source>
</evidence>
<dbReference type="Gene3D" id="2.110.10.10">
    <property type="entry name" value="Hemopexin-like domain"/>
    <property type="match status" value="1"/>
</dbReference>
<dbReference type="InterPro" id="IPR024079">
    <property type="entry name" value="MetalloPept_cat_dom_sf"/>
</dbReference>
<dbReference type="InterPro" id="IPR001818">
    <property type="entry name" value="Pept_M10_metallopeptidase"/>
</dbReference>
<dbReference type="Pfam" id="PF00045">
    <property type="entry name" value="Hemopexin"/>
    <property type="match status" value="1"/>
</dbReference>
<evidence type="ECO:0000256" key="1">
    <source>
        <dbReference type="ARBA" id="ARBA00022670"/>
    </source>
</evidence>
<evidence type="ECO:0000313" key="12">
    <source>
        <dbReference type="EMBL" id="KAJ1211885.1"/>
    </source>
</evidence>
<dbReference type="Proteomes" id="UP001066276">
    <property type="component" value="Chromosome 1_2"/>
</dbReference>
<evidence type="ECO:0000256" key="6">
    <source>
        <dbReference type="ARBA" id="ARBA00023049"/>
    </source>
</evidence>
<organism evidence="12 13">
    <name type="scientific">Pleurodeles waltl</name>
    <name type="common">Iberian ribbed newt</name>
    <dbReference type="NCBI Taxonomy" id="8319"/>
    <lineage>
        <taxon>Eukaryota</taxon>
        <taxon>Metazoa</taxon>
        <taxon>Chordata</taxon>
        <taxon>Craniata</taxon>
        <taxon>Vertebrata</taxon>
        <taxon>Euteleostomi</taxon>
        <taxon>Amphibia</taxon>
        <taxon>Batrachia</taxon>
        <taxon>Caudata</taxon>
        <taxon>Salamandroidea</taxon>
        <taxon>Salamandridae</taxon>
        <taxon>Pleurodelinae</taxon>
        <taxon>Pleurodeles</taxon>
    </lineage>
</organism>
<dbReference type="AlphaFoldDB" id="A0AAV7WGC4"/>
<evidence type="ECO:0000313" key="13">
    <source>
        <dbReference type="Proteomes" id="UP001066276"/>
    </source>
</evidence>
<dbReference type="PANTHER" id="PTHR10201">
    <property type="entry name" value="MATRIX METALLOPROTEINASE"/>
    <property type="match status" value="1"/>
</dbReference>
<evidence type="ECO:0000256" key="3">
    <source>
        <dbReference type="ARBA" id="ARBA00022801"/>
    </source>
</evidence>
<evidence type="ECO:0000256" key="4">
    <source>
        <dbReference type="ARBA" id="ARBA00022833"/>
    </source>
</evidence>
<feature type="binding site" evidence="8">
    <location>
        <position position="31"/>
    </location>
    <ligand>
        <name>Ca(2+)</name>
        <dbReference type="ChEBI" id="CHEBI:29108"/>
        <label>3</label>
    </ligand>
</feature>
<sequence length="237" mass="28089">RHLGCAQVFDGMGQEFAHAWQLGDIHFDDDEHFVPPNIEHGISLLKVAVHEIGHVLGLSHMNQMGSVMQPNYIPANSEVELTRVDRNAIQKIYGKCEGRFNTVFDWVWREKKANGELGNYHFNTYFFRNSWYWMYENRSNRTRYGDPIQLSAGWHGIPQSNIDAFIHIWTWDKDYTLFFKGTQYWRYDSVNDMAYVEDPQGYRYPRPITEGFPGVFSTIDTAYYDRRNHNIYFFRES</sequence>
<feature type="binding site" evidence="8">
    <location>
        <position position="26"/>
    </location>
    <ligand>
        <name>Zn(2+)</name>
        <dbReference type="ChEBI" id="CHEBI:29105"/>
        <label>1</label>
    </ligand>
</feature>
<dbReference type="InterPro" id="IPR021190">
    <property type="entry name" value="Pept_M10A"/>
</dbReference>
<keyword evidence="5 8" id="KW-0106">Calcium</keyword>
<keyword evidence="6" id="KW-0482">Metalloprotease</keyword>
<comment type="caution">
    <text evidence="12">The sequence shown here is derived from an EMBL/GenBank/DDBJ whole genome shotgun (WGS) entry which is preliminary data.</text>
</comment>
<dbReference type="GO" id="GO:0006508">
    <property type="term" value="P:proteolysis"/>
    <property type="evidence" value="ECO:0007669"/>
    <property type="project" value="UniProtKB-KW"/>
</dbReference>
<feature type="repeat" description="Hemopexin" evidence="10">
    <location>
        <begin position="159"/>
        <end position="215"/>
    </location>
</feature>
<keyword evidence="1" id="KW-0645">Protease</keyword>
<dbReference type="GO" id="GO:0030198">
    <property type="term" value="P:extracellular matrix organization"/>
    <property type="evidence" value="ECO:0007669"/>
    <property type="project" value="TreeGrafter"/>
</dbReference>
<dbReference type="EMBL" id="JANPWB010000002">
    <property type="protein sequence ID" value="KAJ1211885.1"/>
    <property type="molecule type" value="Genomic_DNA"/>
</dbReference>
<dbReference type="GO" id="GO:0004222">
    <property type="term" value="F:metalloendopeptidase activity"/>
    <property type="evidence" value="ECO:0007669"/>
    <property type="project" value="InterPro"/>
</dbReference>
<dbReference type="InterPro" id="IPR018487">
    <property type="entry name" value="Hemopexin-like_repeat"/>
</dbReference>
<keyword evidence="13" id="KW-1185">Reference proteome</keyword>
<evidence type="ECO:0000256" key="9">
    <source>
        <dbReference type="PIRSR" id="PIRSR621190-4"/>
    </source>
</evidence>
<feature type="binding site" evidence="8">
    <location>
        <position position="10"/>
    </location>
    <ligand>
        <name>Ca(2+)</name>
        <dbReference type="ChEBI" id="CHEBI:29108"/>
        <label>3</label>
    </ligand>
</feature>
<dbReference type="PANTHER" id="PTHR10201:SF323">
    <property type="entry name" value="MATRIX METALLOPROTEINASE-21"/>
    <property type="match status" value="1"/>
</dbReference>
<feature type="repeat" description="Hemopexin" evidence="10">
    <location>
        <begin position="97"/>
        <end position="157"/>
    </location>
</feature>
<feature type="binding site" evidence="8">
    <location>
        <position position="28"/>
    </location>
    <ligand>
        <name>Ca(2+)</name>
        <dbReference type="ChEBI" id="CHEBI:29108"/>
        <label>3</label>
    </ligand>
</feature>
<feature type="binding site" evidence="8">
    <location>
        <position position="163"/>
    </location>
    <ligand>
        <name>Ca(2+)</name>
        <dbReference type="ChEBI" id="CHEBI:29108"/>
        <label>4</label>
    </ligand>
</feature>
<feature type="modified residue" description="Phosphotyrosine; by PKDCC" evidence="9">
    <location>
        <position position="204"/>
    </location>
</feature>
<feature type="binding site" evidence="8">
    <location>
        <position position="31"/>
    </location>
    <ligand>
        <name>Ca(2+)</name>
        <dbReference type="ChEBI" id="CHEBI:29108"/>
        <label>1</label>
    </ligand>
</feature>
<dbReference type="PROSITE" id="PS51642">
    <property type="entry name" value="HEMOPEXIN_2"/>
    <property type="match status" value="2"/>
</dbReference>
<keyword evidence="3" id="KW-0378">Hydrolase</keyword>
<feature type="binding site" evidence="8">
    <location>
        <position position="50"/>
    </location>
    <ligand>
        <name>Zn(2+)</name>
        <dbReference type="ChEBI" id="CHEBI:29105"/>
        <label>2</label>
        <note>catalytic</note>
    </ligand>
</feature>
<dbReference type="InterPro" id="IPR036375">
    <property type="entry name" value="Hemopexin-like_dom_sf"/>
</dbReference>
<comment type="cofactor">
    <cofactor evidence="8">
        <name>Ca(2+)</name>
        <dbReference type="ChEBI" id="CHEBI:29108"/>
    </cofactor>
    <text evidence="8">Can bind about 5 Ca(2+) ions per subunit.</text>
</comment>
<protein>
    <recommendedName>
        <fullName evidence="11">Peptidase M10 metallopeptidase domain-containing protein</fullName>
    </recommendedName>
</protein>
<feature type="binding site" evidence="8">
    <location>
        <position position="18"/>
    </location>
    <ligand>
        <name>Zn(2+)</name>
        <dbReference type="ChEBI" id="CHEBI:29105"/>
        <label>1</label>
    </ligand>
</feature>
<accession>A0AAV7WGC4</accession>
<feature type="binding site" evidence="8">
    <location>
        <position position="29"/>
    </location>
    <ligand>
        <name>Ca(2+)</name>
        <dbReference type="ChEBI" id="CHEBI:29108"/>
        <label>1</label>
    </ligand>
</feature>
<feature type="binding site" evidence="8">
    <location>
        <position position="68"/>
    </location>
    <ligand>
        <name>Zn(2+)</name>
        <dbReference type="ChEBI" id="CHEBI:29105"/>
        <label>2</label>
        <note>catalytic</note>
    </ligand>
</feature>
<evidence type="ECO:0000256" key="10">
    <source>
        <dbReference type="PROSITE-ProRule" id="PRU01011"/>
    </source>
</evidence>
<evidence type="ECO:0000256" key="2">
    <source>
        <dbReference type="ARBA" id="ARBA00022723"/>
    </source>
</evidence>
<reference evidence="12" key="1">
    <citation type="journal article" date="2022" name="bioRxiv">
        <title>Sequencing and chromosome-scale assembly of the giantPleurodeles waltlgenome.</title>
        <authorList>
            <person name="Brown T."/>
            <person name="Elewa A."/>
            <person name="Iarovenko S."/>
            <person name="Subramanian E."/>
            <person name="Araus A.J."/>
            <person name="Petzold A."/>
            <person name="Susuki M."/>
            <person name="Suzuki K.-i.T."/>
            <person name="Hayashi T."/>
            <person name="Toyoda A."/>
            <person name="Oliveira C."/>
            <person name="Osipova E."/>
            <person name="Leigh N.D."/>
            <person name="Simon A."/>
            <person name="Yun M.H."/>
        </authorList>
    </citation>
    <scope>NUCLEOTIDE SEQUENCE</scope>
    <source>
        <strain evidence="12">20211129_DDA</strain>
        <tissue evidence="12">Liver</tissue>
    </source>
</reference>
<feature type="binding site" evidence="8">
    <location>
        <position position="24"/>
    </location>
    <ligand>
        <name>Ca(2+)</name>
        <dbReference type="ChEBI" id="CHEBI:29108"/>
        <label>2</label>
    </ligand>
</feature>
<keyword evidence="2 8" id="KW-0479">Metal-binding</keyword>
<name>A0AAV7WGC4_PLEWA</name>
<feature type="binding site" evidence="8">
    <location>
        <position position="11"/>
    </location>
    <ligand>
        <name>Ca(2+)</name>
        <dbReference type="ChEBI" id="CHEBI:29108"/>
        <label>3</label>
    </ligand>
</feature>
<dbReference type="SUPFAM" id="SSF55486">
    <property type="entry name" value="Metalloproteases ('zincins'), catalytic domain"/>
    <property type="match status" value="1"/>
</dbReference>
<dbReference type="GO" id="GO:0030574">
    <property type="term" value="P:collagen catabolic process"/>
    <property type="evidence" value="ECO:0007669"/>
    <property type="project" value="TreeGrafter"/>
</dbReference>
<feature type="domain" description="Peptidase M10 metallopeptidase" evidence="11">
    <location>
        <begin position="6"/>
        <end position="94"/>
    </location>
</feature>
<dbReference type="SUPFAM" id="SSF50923">
    <property type="entry name" value="Hemopexin-like domain"/>
    <property type="match status" value="1"/>
</dbReference>
<dbReference type="GO" id="GO:0008270">
    <property type="term" value="F:zinc ion binding"/>
    <property type="evidence" value="ECO:0007669"/>
    <property type="project" value="InterPro"/>
</dbReference>
<comment type="cofactor">
    <cofactor evidence="8">
        <name>Zn(2+)</name>
        <dbReference type="ChEBI" id="CHEBI:29105"/>
    </cofactor>
    <text evidence="8">Binds 2 Zn(2+) ions per subunit.</text>
</comment>
<feature type="binding site" evidence="8">
    <location>
        <position position="222"/>
    </location>
    <ligand>
        <name>Ca(2+)</name>
        <dbReference type="ChEBI" id="CHEBI:29108"/>
        <label>5</label>
    </ligand>
</feature>
<proteinExistence type="predicted"/>